<dbReference type="EMBL" id="JAJHUN010000009">
    <property type="protein sequence ID" value="KAJ4151279.1"/>
    <property type="molecule type" value="Genomic_DNA"/>
</dbReference>
<evidence type="ECO:0000259" key="2">
    <source>
        <dbReference type="PROSITE" id="PS50181"/>
    </source>
</evidence>
<evidence type="ECO:0000313" key="4">
    <source>
        <dbReference type="Proteomes" id="UP001144673"/>
    </source>
</evidence>
<dbReference type="CDD" id="cd09917">
    <property type="entry name" value="F-box_SF"/>
    <property type="match status" value="1"/>
</dbReference>
<dbReference type="GeneID" id="80899149"/>
<dbReference type="InterPro" id="IPR036047">
    <property type="entry name" value="F-box-like_dom_sf"/>
</dbReference>
<dbReference type="InterPro" id="IPR001810">
    <property type="entry name" value="F-box_dom"/>
</dbReference>
<dbReference type="Proteomes" id="UP001144673">
    <property type="component" value="Chromosome 4"/>
</dbReference>
<organism evidence="3 4">
    <name type="scientific">Akanthomyces muscarius</name>
    <name type="common">Entomopathogenic fungus</name>
    <name type="synonym">Lecanicillium muscarium</name>
    <dbReference type="NCBI Taxonomy" id="2231603"/>
    <lineage>
        <taxon>Eukaryota</taxon>
        <taxon>Fungi</taxon>
        <taxon>Dikarya</taxon>
        <taxon>Ascomycota</taxon>
        <taxon>Pezizomycotina</taxon>
        <taxon>Sordariomycetes</taxon>
        <taxon>Hypocreomycetidae</taxon>
        <taxon>Hypocreales</taxon>
        <taxon>Cordycipitaceae</taxon>
        <taxon>Akanthomyces</taxon>
    </lineage>
</organism>
<keyword evidence="4" id="KW-1185">Reference proteome</keyword>
<feature type="region of interest" description="Disordered" evidence="1">
    <location>
        <begin position="439"/>
        <end position="463"/>
    </location>
</feature>
<name>A0A9W8ULC0_AKAMU</name>
<dbReference type="PROSITE" id="PS50181">
    <property type="entry name" value="FBOX"/>
    <property type="match status" value="1"/>
</dbReference>
<reference evidence="3" key="1">
    <citation type="journal article" date="2023" name="Access Microbiol">
        <title>De-novo genome assembly for Akanthomyces muscarius, a biocontrol agent of insect agricultural pests.</title>
        <authorList>
            <person name="Erdos Z."/>
            <person name="Studholme D.J."/>
            <person name="Raymond B."/>
            <person name="Sharma M."/>
        </authorList>
    </citation>
    <scope>NUCLEOTIDE SEQUENCE</scope>
    <source>
        <strain evidence="3">Ve6</strain>
    </source>
</reference>
<evidence type="ECO:0000256" key="1">
    <source>
        <dbReference type="SAM" id="MobiDB-lite"/>
    </source>
</evidence>
<proteinExistence type="predicted"/>
<dbReference type="KEGG" id="amus:LMH87_011990"/>
<feature type="domain" description="F-box" evidence="2">
    <location>
        <begin position="69"/>
        <end position="115"/>
    </location>
</feature>
<evidence type="ECO:0000313" key="3">
    <source>
        <dbReference type="EMBL" id="KAJ4151279.1"/>
    </source>
</evidence>
<accession>A0A9W8ULC0</accession>
<comment type="caution">
    <text evidence="3">The sequence shown here is derived from an EMBL/GenBank/DDBJ whole genome shotgun (WGS) entry which is preliminary data.</text>
</comment>
<dbReference type="AlphaFoldDB" id="A0A9W8ULC0"/>
<protein>
    <recommendedName>
        <fullName evidence="2">F-box domain-containing protein</fullName>
    </recommendedName>
</protein>
<dbReference type="RefSeq" id="XP_056052993.1">
    <property type="nucleotide sequence ID" value="XM_056201219.1"/>
</dbReference>
<sequence>MPASQLQTKTSAMAHNTSRSMYSPNAGVSRLLPSKSRRTQKLGLLDYPVLYPDTEFPYIDSPASIHVPVLGLAACPVEILLDISSHLDIDSIFNFSLACKILNGVFNKNKIMILLEVLSKEFSPFDELLQVYTAVAEDIKGRTYYQPRMVVFKRFPGDTGYTIGPQPGHIHHGANYSAASRPGISTVRKAAGVASSGVAVLAEDDLRPILRMCRLVRQWEQLFPQMRWFHHPEDCRALNEQELPRLRRAFYRWWLYGTYFHGEWTRPQAGHPMPFVLDVRTSQMRRHSTAELMELLDLHETMKDVILHYICPRLDPTYQLSYDPLPLMEQVSREHSLNAMWNDQSKWARIVKTYAKLGPEELMHYFENIYSYTRKRLITEIRLQRPTFNLDQESLQGVIRCVLEERQLVDDLPIVPEDCEGGILDFRGERDLQRIKYGRDGRADGTLPPGVPPVRQLSRYSPRGDDGEYLEEEMHSVFDVHGYTAMLQA</sequence>
<dbReference type="SUPFAM" id="SSF81383">
    <property type="entry name" value="F-box domain"/>
    <property type="match status" value="1"/>
</dbReference>
<gene>
    <name evidence="3" type="ORF">LMH87_011990</name>
</gene>